<reference evidence="1" key="1">
    <citation type="submission" date="2023-07" db="EMBL/GenBank/DDBJ databases">
        <title>Sequencing the genomes of 1000 actinobacteria strains.</title>
        <authorList>
            <person name="Klenk H.-P."/>
        </authorList>
    </citation>
    <scope>NUCLEOTIDE SEQUENCE</scope>
    <source>
        <strain evidence="1">DSM 107476</strain>
    </source>
</reference>
<dbReference type="RefSeq" id="WP_290197183.1">
    <property type="nucleotide sequence ID" value="NZ_CP047654.1"/>
</dbReference>
<gene>
    <name evidence="1" type="ORF">J2S39_000083</name>
</gene>
<evidence type="ECO:0000313" key="2">
    <source>
        <dbReference type="Proteomes" id="UP001180840"/>
    </source>
</evidence>
<dbReference type="Proteomes" id="UP001180840">
    <property type="component" value="Unassembled WGS sequence"/>
</dbReference>
<dbReference type="EMBL" id="JAVDXZ010000001">
    <property type="protein sequence ID" value="MDR7328407.1"/>
    <property type="molecule type" value="Genomic_DNA"/>
</dbReference>
<protein>
    <submittedName>
        <fullName evidence="1">Uncharacterized protein</fullName>
    </submittedName>
</protein>
<name>A0ABU1ZVZ2_9CORY</name>
<comment type="caution">
    <text evidence="1">The sequence shown here is derived from an EMBL/GenBank/DDBJ whole genome shotgun (WGS) entry which is preliminary data.</text>
</comment>
<organism evidence="1 2">
    <name type="scientific">Corynebacterium guangdongense</name>
    <dbReference type="NCBI Taxonomy" id="1783348"/>
    <lineage>
        <taxon>Bacteria</taxon>
        <taxon>Bacillati</taxon>
        <taxon>Actinomycetota</taxon>
        <taxon>Actinomycetes</taxon>
        <taxon>Mycobacteriales</taxon>
        <taxon>Corynebacteriaceae</taxon>
        <taxon>Corynebacterium</taxon>
    </lineage>
</organism>
<proteinExistence type="predicted"/>
<sequence length="896" mass="99064">MTPMECEQQWASAYGSYRKDQMRADVFVEKVDELCAELASANEASAEVSELDYRMRLSLVYALHNVDRSRAIETTLSLWEQHRRNPAAFPANELALPGTNPPTDRDGEVLTDRFDVLIPDLAYDAVFEPSISAARIEELITISQNYRRERGDSQREIDNVRIYAYQGMDRPERVLELIGDRRRLDVDRVATYQEALAWFLEYDILAMAHLETGDLVQANQLITEMEAAPIDVTSQPLMMIAESLEPLARHLSPDTTLRRVRRVLTDAVGVPSLQKPLLQAACVTAAGGLVDATLRLVHESEGHMRHPVELLDVLARVLSIAAGAGAGATVLPRFDAPRWRAVAEVGECTVAELARGFMAAATDYAARLDERNGTTRRVDSLARPYEVPDWKPEHFIGTGLDAAAPVDALGLRRLREDEAPSPWTVMDYLQMIGEEDEAQRIAHNLANPTGASLDGYVAAVPRFLDEDEDTGVQGALEMVALHDGLVDGTITDPVEGRASEVVGMVRAQMARRPEVFSDRHAVEIAALGLPTLLALDPSYCINRAAAILLKIAESFSLSANGMRQPDPLRRGIASFVASVAEDELSNPELRSELIIIAEALETESAHIDALATVSLAQTYLTDPALTGESVVGDATHEDMQLHLLTMKARNFRYANNTRESVRTYFAIIDVADRTKDVDLAVDARAQALGALLDNREFTKAANLWEDNRRWMDTLGDAFLTSHPGPRSTMAAAMLRTTVFMTDDAMDLYFPQAFEDYRRDAWDYLVQGSEDGSTPAEDRTRHIIGETSQIVGELVRMEHLRHAAEMAGWASSISPIDLSAEGHFLALTMQVPIHVARGDDRTAALLIETAAQQARDRGMTMWYNHAVNLLRIYREADRASGEPYRQALADLGEPAEG</sequence>
<accession>A0ABU1ZVZ2</accession>
<evidence type="ECO:0000313" key="1">
    <source>
        <dbReference type="EMBL" id="MDR7328407.1"/>
    </source>
</evidence>
<keyword evidence="2" id="KW-1185">Reference proteome</keyword>